<accession>A0A2R7YRU6</accession>
<proteinExistence type="inferred from homology"/>
<protein>
    <recommendedName>
        <fullName evidence="5">UDP-N-acetylglucosamine kinase</fullName>
        <ecNumber evidence="2">2.7.1.176</ecNumber>
    </recommendedName>
    <alternativeName>
        <fullName evidence="5">UDP-N-acetylglucosamine kinase</fullName>
    </alternativeName>
</protein>
<evidence type="ECO:0000256" key="4">
    <source>
        <dbReference type="ARBA" id="ARBA00022840"/>
    </source>
</evidence>
<evidence type="ECO:0000313" key="8">
    <source>
        <dbReference type="EMBL" id="PUA78944.1"/>
    </source>
</evidence>
<gene>
    <name evidence="8" type="ORF">C7S10_21825</name>
</gene>
<organism evidence="8 9">
    <name type="scientific">Nocardioides currus</name>
    <dbReference type="NCBI Taxonomy" id="2133958"/>
    <lineage>
        <taxon>Bacteria</taxon>
        <taxon>Bacillati</taxon>
        <taxon>Actinomycetota</taxon>
        <taxon>Actinomycetes</taxon>
        <taxon>Propionibacteriales</taxon>
        <taxon>Nocardioidaceae</taxon>
        <taxon>Nocardioides</taxon>
    </lineage>
</organism>
<dbReference type="InterPro" id="IPR027417">
    <property type="entry name" value="P-loop_NTPase"/>
</dbReference>
<dbReference type="Gene3D" id="3.40.50.300">
    <property type="entry name" value="P-loop containing nucleotide triphosphate hydrolases"/>
    <property type="match status" value="1"/>
</dbReference>
<keyword evidence="4" id="KW-0067">ATP-binding</keyword>
<sequence>MSSTGSSPLPTSAKRDDVHDELTALLVPGGDLHWDHREVHPALDDDALIARVTRRYRAMAGTVTIGGAAAVVTAGPPGAGKSTAMGAEPFSGYRRIDPDEIKDLLLEEGASRGLLDGADGVLLCDGRPVMQRELSARTHRASTDIADAIRDEAMAMRENVLIEGTLTWDGMAAVLARRLADNDYDRLRIVDVEVPADVAIERVRERWWSRRVVDAPLGGRFMTDADVVHSYEKSTNGRDRSQCADVAEDLFARSYGFLGETILVRHQSAAAGTLAPIKERVAYDGVVTRDTLA</sequence>
<evidence type="ECO:0000256" key="5">
    <source>
        <dbReference type="ARBA" id="ARBA00032897"/>
    </source>
</evidence>
<evidence type="ECO:0000256" key="2">
    <source>
        <dbReference type="ARBA" id="ARBA00011963"/>
    </source>
</evidence>
<evidence type="ECO:0000313" key="9">
    <source>
        <dbReference type="Proteomes" id="UP000244867"/>
    </source>
</evidence>
<name>A0A2R7YRU6_9ACTN</name>
<feature type="domain" description="Zeta toxin" evidence="7">
    <location>
        <begin position="132"/>
        <end position="222"/>
    </location>
</feature>
<comment type="catalytic activity">
    <reaction evidence="6">
        <text>UDP-N-acetyl-alpha-D-glucosamine + ATP = UDP-N-acetyl-alpha-D-glucosamine 3'-phosphate + ADP + H(+)</text>
        <dbReference type="Rhea" id="RHEA:32671"/>
        <dbReference type="ChEBI" id="CHEBI:15378"/>
        <dbReference type="ChEBI" id="CHEBI:30616"/>
        <dbReference type="ChEBI" id="CHEBI:57705"/>
        <dbReference type="ChEBI" id="CHEBI:64353"/>
        <dbReference type="ChEBI" id="CHEBI:456216"/>
        <dbReference type="EC" id="2.7.1.176"/>
    </reaction>
</comment>
<dbReference type="Pfam" id="PF06414">
    <property type="entry name" value="Zeta_toxin"/>
    <property type="match status" value="1"/>
</dbReference>
<dbReference type="EC" id="2.7.1.176" evidence="2"/>
<comment type="similarity">
    <text evidence="1">Belongs to the zeta toxin family.</text>
</comment>
<reference evidence="8 9" key="1">
    <citation type="submission" date="2018-03" db="EMBL/GenBank/DDBJ databases">
        <authorList>
            <person name="Keele B.F."/>
        </authorList>
    </citation>
    <scope>NUCLEOTIDE SEQUENCE [LARGE SCALE GENOMIC DNA]</scope>
    <source>
        <strain evidence="8 9">IB-3</strain>
    </source>
</reference>
<dbReference type="Proteomes" id="UP000244867">
    <property type="component" value="Unassembled WGS sequence"/>
</dbReference>
<dbReference type="RefSeq" id="WP_108347046.1">
    <property type="nucleotide sequence ID" value="NZ_PYXZ01000015.1"/>
</dbReference>
<evidence type="ECO:0000256" key="6">
    <source>
        <dbReference type="ARBA" id="ARBA00048178"/>
    </source>
</evidence>
<comment type="caution">
    <text evidence="8">The sequence shown here is derived from an EMBL/GenBank/DDBJ whole genome shotgun (WGS) entry which is preliminary data.</text>
</comment>
<evidence type="ECO:0000256" key="1">
    <source>
        <dbReference type="ARBA" id="ARBA00009104"/>
    </source>
</evidence>
<keyword evidence="9" id="KW-1185">Reference proteome</keyword>
<dbReference type="OrthoDB" id="4451554at2"/>
<keyword evidence="3" id="KW-0547">Nucleotide-binding</keyword>
<dbReference type="GO" id="GO:0005524">
    <property type="term" value="F:ATP binding"/>
    <property type="evidence" value="ECO:0007669"/>
    <property type="project" value="UniProtKB-KW"/>
</dbReference>
<dbReference type="InterPro" id="IPR010488">
    <property type="entry name" value="Zeta_toxin_domain"/>
</dbReference>
<dbReference type="AlphaFoldDB" id="A0A2R7YRU6"/>
<dbReference type="GO" id="GO:0016301">
    <property type="term" value="F:kinase activity"/>
    <property type="evidence" value="ECO:0007669"/>
    <property type="project" value="InterPro"/>
</dbReference>
<dbReference type="EMBL" id="PYXZ01000015">
    <property type="protein sequence ID" value="PUA78944.1"/>
    <property type="molecule type" value="Genomic_DNA"/>
</dbReference>
<evidence type="ECO:0000259" key="7">
    <source>
        <dbReference type="Pfam" id="PF06414"/>
    </source>
</evidence>
<evidence type="ECO:0000256" key="3">
    <source>
        <dbReference type="ARBA" id="ARBA00022741"/>
    </source>
</evidence>
<dbReference type="SUPFAM" id="SSF52540">
    <property type="entry name" value="P-loop containing nucleoside triphosphate hydrolases"/>
    <property type="match status" value="1"/>
</dbReference>